<feature type="transmembrane region" description="Helical" evidence="8">
    <location>
        <begin position="112"/>
        <end position="132"/>
    </location>
</feature>
<keyword evidence="4 8" id="KW-0812">Transmembrane</keyword>
<comment type="subcellular location">
    <subcellularLocation>
        <location evidence="1">Cell membrane</location>
        <topology evidence="1">Multi-pass membrane protein</topology>
    </subcellularLocation>
</comment>
<dbReference type="InterPro" id="IPR011657">
    <property type="entry name" value="CNT_C_dom"/>
</dbReference>
<feature type="transmembrane region" description="Helical" evidence="8">
    <location>
        <begin position="253"/>
        <end position="272"/>
    </location>
</feature>
<dbReference type="Pfam" id="PF07670">
    <property type="entry name" value="Gate"/>
    <property type="match status" value="1"/>
</dbReference>
<feature type="transmembrane region" description="Helical" evidence="8">
    <location>
        <begin position="378"/>
        <end position="399"/>
    </location>
</feature>
<dbReference type="PANTHER" id="PTHR10590">
    <property type="entry name" value="SODIUM/NUCLEOSIDE COTRANSPORTER"/>
    <property type="match status" value="1"/>
</dbReference>
<reference evidence="12" key="1">
    <citation type="submission" date="2022-11" db="EMBL/GenBank/DDBJ databases">
        <title>Centuries of genome instability and evolution in soft-shell clam transmissible cancer (bioRxiv).</title>
        <authorList>
            <person name="Hart S.F.M."/>
            <person name="Yonemitsu M.A."/>
            <person name="Giersch R.M."/>
            <person name="Beal B.F."/>
            <person name="Arriagada G."/>
            <person name="Davis B.W."/>
            <person name="Ostrander E.A."/>
            <person name="Goff S.P."/>
            <person name="Metzger M.J."/>
        </authorList>
    </citation>
    <scope>NUCLEOTIDE SEQUENCE</scope>
    <source>
        <strain evidence="12">MELC-2E11</strain>
        <tissue evidence="12">Siphon/mantle</tissue>
    </source>
</reference>
<feature type="transmembrane region" description="Helical" evidence="8">
    <location>
        <begin position="284"/>
        <end position="303"/>
    </location>
</feature>
<evidence type="ECO:0000256" key="6">
    <source>
        <dbReference type="ARBA" id="ARBA00023136"/>
    </source>
</evidence>
<evidence type="ECO:0000256" key="2">
    <source>
        <dbReference type="ARBA" id="ARBA00009033"/>
    </source>
</evidence>
<evidence type="ECO:0000256" key="4">
    <source>
        <dbReference type="ARBA" id="ARBA00022692"/>
    </source>
</evidence>
<evidence type="ECO:0000256" key="3">
    <source>
        <dbReference type="ARBA" id="ARBA00022475"/>
    </source>
</evidence>
<keyword evidence="5 8" id="KW-1133">Transmembrane helix</keyword>
<evidence type="ECO:0000259" key="9">
    <source>
        <dbReference type="Pfam" id="PF01773"/>
    </source>
</evidence>
<keyword evidence="6 8" id="KW-0472">Membrane</keyword>
<name>A0ABY7EI63_MYAAR</name>
<dbReference type="Proteomes" id="UP001164746">
    <property type="component" value="Chromosome 6"/>
</dbReference>
<evidence type="ECO:0000313" key="12">
    <source>
        <dbReference type="EMBL" id="WAR08491.1"/>
    </source>
</evidence>
<keyword evidence="13" id="KW-1185">Reference proteome</keyword>
<dbReference type="EMBL" id="CP111017">
    <property type="protein sequence ID" value="WAR08491.1"/>
    <property type="molecule type" value="Genomic_DNA"/>
</dbReference>
<evidence type="ECO:0000259" key="10">
    <source>
        <dbReference type="Pfam" id="PF07662"/>
    </source>
</evidence>
<feature type="compositionally biased region" description="Acidic residues" evidence="7">
    <location>
        <begin position="21"/>
        <end position="34"/>
    </location>
</feature>
<feature type="compositionally biased region" description="Polar residues" evidence="7">
    <location>
        <begin position="36"/>
        <end position="46"/>
    </location>
</feature>
<feature type="transmembrane region" description="Helical" evidence="8">
    <location>
        <begin position="348"/>
        <end position="366"/>
    </location>
</feature>
<organism evidence="12 13">
    <name type="scientific">Mya arenaria</name>
    <name type="common">Soft-shell clam</name>
    <dbReference type="NCBI Taxonomy" id="6604"/>
    <lineage>
        <taxon>Eukaryota</taxon>
        <taxon>Metazoa</taxon>
        <taxon>Spiralia</taxon>
        <taxon>Lophotrochozoa</taxon>
        <taxon>Mollusca</taxon>
        <taxon>Bivalvia</taxon>
        <taxon>Autobranchia</taxon>
        <taxon>Heteroconchia</taxon>
        <taxon>Euheterodonta</taxon>
        <taxon>Imparidentia</taxon>
        <taxon>Neoheterodontei</taxon>
        <taxon>Myida</taxon>
        <taxon>Myoidea</taxon>
        <taxon>Myidae</taxon>
        <taxon>Mya</taxon>
    </lineage>
</organism>
<feature type="transmembrane region" description="Helical" evidence="8">
    <location>
        <begin position="152"/>
        <end position="178"/>
    </location>
</feature>
<dbReference type="InterPro" id="IPR008276">
    <property type="entry name" value="C_nuclsd_transpt"/>
</dbReference>
<evidence type="ECO:0000256" key="7">
    <source>
        <dbReference type="SAM" id="MobiDB-lite"/>
    </source>
</evidence>
<feature type="transmembrane region" description="Helical" evidence="8">
    <location>
        <begin position="479"/>
        <end position="501"/>
    </location>
</feature>
<dbReference type="Pfam" id="PF07662">
    <property type="entry name" value="Nucleos_tra2_C"/>
    <property type="match status" value="1"/>
</dbReference>
<evidence type="ECO:0000313" key="13">
    <source>
        <dbReference type="Proteomes" id="UP001164746"/>
    </source>
</evidence>
<evidence type="ECO:0000256" key="1">
    <source>
        <dbReference type="ARBA" id="ARBA00004651"/>
    </source>
</evidence>
<gene>
    <name evidence="12" type="ORF">MAR_018449</name>
</gene>
<sequence length="536" mass="59634">MEPVAMTPPETEHMNDANSDVNEDEHDANEDDEVTNPYQNVTMDMNSTKDTDQMERQEIKLDMDVRNGRLTRDPLSRLDPMFQCLHRFSPLQCLIYLRLTLEHALLRFKAKLWWTFLAVVLTLFIVYIGVAFSHRFGDEGSLRLLVTWRPVLWGLLLQLIFALVVLRTSWGYAAFLWLGDRVTDYLGYTFAGSTFVFGQATKDIFAFSVMPVLIFFSASIAILYYLGVIQVLIEKIAFVMQISLGTSAMESLHAAINIFVGWAEAITVVRPYMLEMSLSELHTIMTNGFATVAGSTLAIYILYGAPANHLLSASVMSAPAALAMSKLFYPETRENRRKKAIPPRIPNVIAFFALLAFVNATLEWFGDRVGLSPPDYPALSFELICSYVFWPIVFLMGVAPEDCRVVARMVGIKTFVNEFLAYEDLGKVRNNRVQFMKELASNPNTTWTWDSSSNLVLQGTNMTFVGGVISPHSEMVATYALCGFSNVVALGIMIGALAAVAPDRKSDILGVSIRALISGSVACFMTACIAGLLGEQ</sequence>
<feature type="domain" description="Nucleoside transporter/FeoB GTPase Gate" evidence="11">
    <location>
        <begin position="207"/>
        <end position="304"/>
    </location>
</feature>
<feature type="domain" description="Concentrative nucleoside transporter N-terminal" evidence="9">
    <location>
        <begin position="143"/>
        <end position="199"/>
    </location>
</feature>
<accession>A0ABY7EI63</accession>
<dbReference type="InterPro" id="IPR011642">
    <property type="entry name" value="Gate_dom"/>
</dbReference>
<feature type="transmembrane region" description="Helical" evidence="8">
    <location>
        <begin position="513"/>
        <end position="533"/>
    </location>
</feature>
<keyword evidence="3" id="KW-1003">Cell membrane</keyword>
<dbReference type="Pfam" id="PF01773">
    <property type="entry name" value="Nucleos_tra2_N"/>
    <property type="match status" value="1"/>
</dbReference>
<evidence type="ECO:0000259" key="11">
    <source>
        <dbReference type="Pfam" id="PF07670"/>
    </source>
</evidence>
<feature type="region of interest" description="Disordered" evidence="7">
    <location>
        <begin position="1"/>
        <end position="52"/>
    </location>
</feature>
<dbReference type="PANTHER" id="PTHR10590:SF4">
    <property type="entry name" value="SOLUTE CARRIER FAMILY 28 MEMBER 3"/>
    <property type="match status" value="1"/>
</dbReference>
<evidence type="ECO:0000256" key="8">
    <source>
        <dbReference type="SAM" id="Phobius"/>
    </source>
</evidence>
<proteinExistence type="inferred from homology"/>
<evidence type="ECO:0000256" key="5">
    <source>
        <dbReference type="ARBA" id="ARBA00022989"/>
    </source>
</evidence>
<comment type="similarity">
    <text evidence="2">Belongs to the concentrative nucleoside transporter (CNT) (TC 2.A.41) family.</text>
</comment>
<dbReference type="InterPro" id="IPR002668">
    <property type="entry name" value="CNT_N_dom"/>
</dbReference>
<feature type="transmembrane region" description="Helical" evidence="8">
    <location>
        <begin position="212"/>
        <end position="233"/>
    </location>
</feature>
<feature type="domain" description="Concentrative nucleoside transporter C-terminal" evidence="10">
    <location>
        <begin position="347"/>
        <end position="531"/>
    </location>
</feature>
<protein>
    <submittedName>
        <fullName evidence="12">S28A3-like protein</fullName>
    </submittedName>
</protein>